<gene>
    <name evidence="6" type="ORF">GCM10007972_17620</name>
</gene>
<comment type="caution">
    <text evidence="6">The sequence shown here is derived from an EMBL/GenBank/DDBJ whole genome shotgun (WGS) entry which is preliminary data.</text>
</comment>
<dbReference type="Gene3D" id="3.90.1720.10">
    <property type="entry name" value="endopeptidase domain like (from Nostoc punctiforme)"/>
    <property type="match status" value="1"/>
</dbReference>
<evidence type="ECO:0000313" key="7">
    <source>
        <dbReference type="Proteomes" id="UP000602381"/>
    </source>
</evidence>
<dbReference type="RefSeq" id="WP_188873794.1">
    <property type="nucleotide sequence ID" value="NZ_BMOV01000005.1"/>
</dbReference>
<dbReference type="EMBL" id="BMOV01000005">
    <property type="protein sequence ID" value="GGO12534.1"/>
    <property type="molecule type" value="Genomic_DNA"/>
</dbReference>
<proteinExistence type="inferred from homology"/>
<dbReference type="InterPro" id="IPR038765">
    <property type="entry name" value="Papain-like_cys_pep_sf"/>
</dbReference>
<dbReference type="Proteomes" id="UP000602381">
    <property type="component" value="Unassembled WGS sequence"/>
</dbReference>
<dbReference type="SUPFAM" id="SSF54001">
    <property type="entry name" value="Cysteine proteinases"/>
    <property type="match status" value="1"/>
</dbReference>
<reference evidence="7" key="1">
    <citation type="journal article" date="2019" name="Int. J. Syst. Evol. Microbiol.">
        <title>The Global Catalogue of Microorganisms (GCM) 10K type strain sequencing project: providing services to taxonomists for standard genome sequencing and annotation.</title>
        <authorList>
            <consortium name="The Broad Institute Genomics Platform"/>
            <consortium name="The Broad Institute Genome Sequencing Center for Infectious Disease"/>
            <person name="Wu L."/>
            <person name="Ma J."/>
        </authorList>
    </citation>
    <scope>NUCLEOTIDE SEQUENCE [LARGE SCALE GENOMIC DNA]</scope>
    <source>
        <strain evidence="7">JCM 17843</strain>
    </source>
</reference>
<organism evidence="6 7">
    <name type="scientific">Iodidimonas muriae</name>
    <dbReference type="NCBI Taxonomy" id="261467"/>
    <lineage>
        <taxon>Bacteria</taxon>
        <taxon>Pseudomonadati</taxon>
        <taxon>Pseudomonadota</taxon>
        <taxon>Alphaproteobacteria</taxon>
        <taxon>Iodidimonadales</taxon>
        <taxon>Iodidimonadaceae</taxon>
        <taxon>Iodidimonas</taxon>
    </lineage>
</organism>
<evidence type="ECO:0000256" key="3">
    <source>
        <dbReference type="ARBA" id="ARBA00022801"/>
    </source>
</evidence>
<evidence type="ECO:0000313" key="6">
    <source>
        <dbReference type="EMBL" id="GGO12534.1"/>
    </source>
</evidence>
<dbReference type="PROSITE" id="PS51935">
    <property type="entry name" value="NLPC_P60"/>
    <property type="match status" value="1"/>
</dbReference>
<evidence type="ECO:0000256" key="4">
    <source>
        <dbReference type="ARBA" id="ARBA00022807"/>
    </source>
</evidence>
<accession>A0ABQ2LDV8</accession>
<dbReference type="Pfam" id="PF00877">
    <property type="entry name" value="NLPC_P60"/>
    <property type="match status" value="1"/>
</dbReference>
<keyword evidence="4" id="KW-0788">Thiol protease</keyword>
<evidence type="ECO:0000259" key="5">
    <source>
        <dbReference type="PROSITE" id="PS51935"/>
    </source>
</evidence>
<sequence>MIPHYFDKAGIDCDPRAAPSIPSDSTSGDANRRVVSPDLIVETARTALGTPFRHQGRQVGRGFDCAGLILWVGWQLGVTCYDQTGYPRSFSDNRLLLAAEDAGFCKIKTPGRGDVACLQIGGALQHLAIHTGDGLIHACERAGRVVEHRLDAHWRRSILCGFHYPGNVQ</sequence>
<evidence type="ECO:0000256" key="1">
    <source>
        <dbReference type="ARBA" id="ARBA00007074"/>
    </source>
</evidence>
<evidence type="ECO:0000256" key="2">
    <source>
        <dbReference type="ARBA" id="ARBA00022670"/>
    </source>
</evidence>
<feature type="domain" description="NlpC/P60" evidence="5">
    <location>
        <begin position="34"/>
        <end position="165"/>
    </location>
</feature>
<keyword evidence="3" id="KW-0378">Hydrolase</keyword>
<dbReference type="InterPro" id="IPR000064">
    <property type="entry name" value="NLP_P60_dom"/>
</dbReference>
<name>A0ABQ2LDV8_9PROT</name>
<comment type="similarity">
    <text evidence="1">Belongs to the peptidase C40 family.</text>
</comment>
<protein>
    <recommendedName>
        <fullName evidence="5">NlpC/P60 domain-containing protein</fullName>
    </recommendedName>
</protein>
<keyword evidence="7" id="KW-1185">Reference proteome</keyword>
<keyword evidence="2" id="KW-0645">Protease</keyword>